<evidence type="ECO:0000256" key="3">
    <source>
        <dbReference type="ARBA" id="ARBA00023027"/>
    </source>
</evidence>
<dbReference type="Gene3D" id="3.40.718.10">
    <property type="entry name" value="Isopropylmalate Dehydrogenase"/>
    <property type="match status" value="1"/>
</dbReference>
<dbReference type="AlphaFoldDB" id="A0A2H4ZPH0"/>
<keyword evidence="4" id="KW-0934">Plastid</keyword>
<dbReference type="GO" id="GO:0046872">
    <property type="term" value="F:metal ion binding"/>
    <property type="evidence" value="ECO:0007669"/>
    <property type="project" value="UniProtKB-KW"/>
</dbReference>
<dbReference type="EMBL" id="MG264610">
    <property type="protein sequence ID" value="AUG32413.1"/>
    <property type="molecule type" value="Genomic_DNA"/>
</dbReference>
<dbReference type="InterPro" id="IPR005255">
    <property type="entry name" value="PdxA_fam"/>
</dbReference>
<proteinExistence type="predicted"/>
<dbReference type="NCBIfam" id="NF002744">
    <property type="entry name" value="PRK02746.1"/>
    <property type="match status" value="1"/>
</dbReference>
<dbReference type="PANTHER" id="PTHR30004">
    <property type="entry name" value="4-HYDROXYTHREONINE-4-PHOSPHATE DEHYDROGENASE"/>
    <property type="match status" value="1"/>
</dbReference>
<keyword evidence="1" id="KW-0479">Metal-binding</keyword>
<dbReference type="PANTHER" id="PTHR30004:SF6">
    <property type="entry name" value="D-THREONATE 4-PHOSPHATE DEHYDROGENASE"/>
    <property type="match status" value="1"/>
</dbReference>
<reference evidence="4" key="1">
    <citation type="submission" date="2017-10" db="EMBL/GenBank/DDBJ databases">
        <title>Paulinella longichromatophora chromatophore genome.</title>
        <authorList>
            <person name="Lhee D."/>
            <person name="Yoon H.S."/>
        </authorList>
    </citation>
    <scope>NUCLEOTIDE SEQUENCE</scope>
</reference>
<accession>A0A2H4ZPH0</accession>
<dbReference type="NCBIfam" id="TIGR00557">
    <property type="entry name" value="pdxA"/>
    <property type="match status" value="1"/>
</dbReference>
<dbReference type="GO" id="GO:0016491">
    <property type="term" value="F:oxidoreductase activity"/>
    <property type="evidence" value="ECO:0007669"/>
    <property type="project" value="UniProtKB-KW"/>
</dbReference>
<dbReference type="Pfam" id="PF04166">
    <property type="entry name" value="PdxA"/>
    <property type="match status" value="1"/>
</dbReference>
<dbReference type="GO" id="GO:0051287">
    <property type="term" value="F:NAD binding"/>
    <property type="evidence" value="ECO:0007669"/>
    <property type="project" value="InterPro"/>
</dbReference>
<dbReference type="SUPFAM" id="SSF53659">
    <property type="entry name" value="Isocitrate/Isopropylmalate dehydrogenase-like"/>
    <property type="match status" value="1"/>
</dbReference>
<protein>
    <submittedName>
        <fullName evidence="4">4-hydroxythreonine-4-phosphate dehydrogenase</fullName>
    </submittedName>
</protein>
<name>A0A2H4ZPH0_9EUKA</name>
<gene>
    <name evidence="4" type="primary">pdxA</name>
    <name evidence="4" type="ORF">PLO_417</name>
</gene>
<keyword evidence="3" id="KW-0520">NAD</keyword>
<evidence type="ECO:0000313" key="4">
    <source>
        <dbReference type="EMBL" id="AUG32413.1"/>
    </source>
</evidence>
<evidence type="ECO:0000256" key="2">
    <source>
        <dbReference type="ARBA" id="ARBA00023002"/>
    </source>
</evidence>
<keyword evidence="2" id="KW-0560">Oxidoreductase</keyword>
<sequence>MSYPKIAISIGDPAGIGAEVILKAINNLGYYKFQPVIIGCYKHLKETYQRLNDQGLKKLANPVNLDIYDLPLTKSIIPGIGNAFTGAASFDWLTAATELVLKGYCDSLVTGPIAKHLWLAAGYSYSGQTERLAELGGVPGASMLFTAKSPTTQWRFNTLLATTHIPLAQVPKQLTQELISNKLDILFTFCQQFNPKPVLVVAGLNPHAGEKKQLGDEENEWLIPLLNQWQKEHPEAKIKGPLAPDTCWLQAGHAWNTQVIGPDGYLALYHDQGLIPIKLLAFDMAVNTSLGLPFLRTSPDHGTGFDIATRGIARGMSMESAILAACELI</sequence>
<organism evidence="4">
    <name type="scientific">Paulinella longichromatophora</name>
    <dbReference type="NCBI Taxonomy" id="1708747"/>
    <lineage>
        <taxon>Eukaryota</taxon>
        <taxon>Sar</taxon>
        <taxon>Rhizaria</taxon>
        <taxon>Cercozoa</taxon>
        <taxon>Imbricatea</taxon>
        <taxon>Silicofilosea</taxon>
        <taxon>Euglyphida</taxon>
        <taxon>Paulinellidae</taxon>
        <taxon>Paulinella</taxon>
    </lineage>
</organism>
<geneLocation type="plastid" evidence="4"/>
<evidence type="ECO:0000256" key="1">
    <source>
        <dbReference type="ARBA" id="ARBA00022723"/>
    </source>
</evidence>